<reference evidence="3 4" key="1">
    <citation type="journal article" date="2019" name="Int. J. Syst. Evol. Microbiol.">
        <title>The Draft Whole-Genome Sequence of the Antibiotic Producer Empedobacter haloabium ATCC 31962 Provides Indications for Its Taxonomic Reclassification.</title>
        <authorList>
            <person name="Miess H."/>
            <person name="Arlt P."/>
            <person name="Apel A.K."/>
            <person name="Weber T."/>
            <person name="Nieselt K."/>
            <person name="Hanssen F."/>
            <person name="Czemmel S."/>
            <person name="Nahnsen S."/>
            <person name="Gross H."/>
        </authorList>
    </citation>
    <scope>NUCLEOTIDE SEQUENCE [LARGE SCALE GENOMIC DNA]</scope>
    <source>
        <strain evidence="3 4">ATCC 31962</strain>
    </source>
</reference>
<proteinExistence type="predicted"/>
<dbReference type="Pfam" id="PF00383">
    <property type="entry name" value="dCMP_cyt_deam_1"/>
    <property type="match status" value="1"/>
</dbReference>
<dbReference type="InterPro" id="IPR027417">
    <property type="entry name" value="P-loop_NTPase"/>
</dbReference>
<feature type="domain" description="CMP/dCMP-type deaminase" evidence="2">
    <location>
        <begin position="336"/>
        <end position="501"/>
    </location>
</feature>
<dbReference type="InterPro" id="IPR016193">
    <property type="entry name" value="Cytidine_deaminase-like"/>
</dbReference>
<protein>
    <recommendedName>
        <fullName evidence="2">CMP/dCMP-type deaminase domain-containing protein</fullName>
    </recommendedName>
</protein>
<evidence type="ECO:0000259" key="2">
    <source>
        <dbReference type="Pfam" id="PF00383"/>
    </source>
</evidence>
<dbReference type="PANTHER" id="PTHR11086:SF18">
    <property type="entry name" value="DEOXYCYTIDYLATE DEAMINASE"/>
    <property type="match status" value="1"/>
</dbReference>
<dbReference type="InterPro" id="IPR002125">
    <property type="entry name" value="CMP_dCMP_dom"/>
</dbReference>
<evidence type="ECO:0000256" key="1">
    <source>
        <dbReference type="ARBA" id="ARBA00022801"/>
    </source>
</evidence>
<accession>A0ABZ1UE65</accession>
<organism evidence="3 4">
    <name type="scientific">[Empedobacter] haloabium</name>
    <dbReference type="NCBI Taxonomy" id="592317"/>
    <lineage>
        <taxon>Bacteria</taxon>
        <taxon>Pseudomonadati</taxon>
        <taxon>Pseudomonadota</taxon>
        <taxon>Betaproteobacteria</taxon>
        <taxon>Burkholderiales</taxon>
        <taxon>Oxalobacteraceae</taxon>
        <taxon>Telluria group</taxon>
        <taxon>Telluria group incertae sedis</taxon>
    </lineage>
</organism>
<dbReference type="EMBL" id="CP136508">
    <property type="protein sequence ID" value="WUR11111.1"/>
    <property type="molecule type" value="Genomic_DNA"/>
</dbReference>
<evidence type="ECO:0000313" key="3">
    <source>
        <dbReference type="EMBL" id="WUR11111.1"/>
    </source>
</evidence>
<evidence type="ECO:0000313" key="4">
    <source>
        <dbReference type="Proteomes" id="UP000321323"/>
    </source>
</evidence>
<dbReference type="Gene3D" id="3.40.50.300">
    <property type="entry name" value="P-loop containing nucleotide triphosphate hydrolases"/>
    <property type="match status" value="1"/>
</dbReference>
<keyword evidence="4" id="KW-1185">Reference proteome</keyword>
<name>A0ABZ1UE65_9BURK</name>
<dbReference type="SUPFAM" id="SSF53927">
    <property type="entry name" value="Cytidine deaminase-like"/>
    <property type="match status" value="1"/>
</dbReference>
<gene>
    <name evidence="3" type="ORF">E7V67_015435</name>
</gene>
<keyword evidence="1" id="KW-0378">Hydrolase</keyword>
<dbReference type="Proteomes" id="UP000321323">
    <property type="component" value="Chromosome"/>
</dbReference>
<dbReference type="InterPro" id="IPR015517">
    <property type="entry name" value="dCMP_deaminase-rel"/>
</dbReference>
<sequence length="565" mass="63023">MSYQQSAIETIYRKDDDLLIIGLTGRTGSGCSTVAKILCSPKESINHSLFKGNKPGGNDDRKSKIIYNHYNSTWRQFELIQVRSILTLFLLQDGFNTAAMKLKEAFPGHESRIDAAAIYLEGIQTMHDRIDEKNDPGGAIDFYTKALPSACSDLKEALGENLFIKLYQVVGRNIRHSGKPFDATRQEGKFFTLAEKINAILKIIISANKSLKRSTLVVIDAIRSPLEAIFFQDRYAAFYLAAVSCPNDERIKRLHSLGLSVDQIAAIDSEEYSSRDLDNPETYSVQDIQACLQRADVYISNHDVPNKVSEFQGLANQLIRLVSLMKHPGLVTPNAVERCMQLAHTAKLNSGCISRQVGATITDENFSVQAIGWNDAPRGHVPCNLRNREDLTAGEDQSAYSEYERKTEKFLNQIRQNTPKYIHIKNTGRNLSYCFKSEYNILTGKPNQVHTRSLHAEENAFLQLSKYGGRGIAGGYLFTTASPCELCAKKAYQLGVTKIYYIDPYPGIALTHILEGGTTNPELILFSGAIGRAFHRLFTPILPYKDELTALAKMDTVNALTNDAQ</sequence>
<dbReference type="PANTHER" id="PTHR11086">
    <property type="entry name" value="DEOXYCYTIDYLATE DEAMINASE-RELATED"/>
    <property type="match status" value="1"/>
</dbReference>
<dbReference type="Gene3D" id="3.40.140.10">
    <property type="entry name" value="Cytidine Deaminase, domain 2"/>
    <property type="match status" value="1"/>
</dbReference>